<proteinExistence type="predicted"/>
<keyword evidence="3" id="KW-0804">Transcription</keyword>
<dbReference type="PANTHER" id="PTHR46797">
    <property type="entry name" value="HTH-TYPE TRANSCRIPTIONAL REGULATOR"/>
    <property type="match status" value="1"/>
</dbReference>
<sequence length="78" mass="8649">MKSDARRLIARNVRALRVAKGMTQEDLAGAAEIDRSYVSLIENAHFSISVDQVEKLATVFGVAIFEMFHPDTAAKLEQ</sequence>
<dbReference type="SUPFAM" id="SSF47413">
    <property type="entry name" value="lambda repressor-like DNA-binding domains"/>
    <property type="match status" value="1"/>
</dbReference>
<dbReference type="GO" id="GO:0005829">
    <property type="term" value="C:cytosol"/>
    <property type="evidence" value="ECO:0007669"/>
    <property type="project" value="TreeGrafter"/>
</dbReference>
<name>A0A975Q170_9SPHN</name>
<dbReference type="GO" id="GO:0003677">
    <property type="term" value="F:DNA binding"/>
    <property type="evidence" value="ECO:0007669"/>
    <property type="project" value="UniProtKB-KW"/>
</dbReference>
<dbReference type="EMBL" id="CP073910">
    <property type="protein sequence ID" value="QUT05635.1"/>
    <property type="molecule type" value="Genomic_DNA"/>
</dbReference>
<dbReference type="InterPro" id="IPR001387">
    <property type="entry name" value="Cro/C1-type_HTH"/>
</dbReference>
<evidence type="ECO:0000313" key="5">
    <source>
        <dbReference type="EMBL" id="QUT05635.1"/>
    </source>
</evidence>
<dbReference type="GO" id="GO:0003700">
    <property type="term" value="F:DNA-binding transcription factor activity"/>
    <property type="evidence" value="ECO:0007669"/>
    <property type="project" value="TreeGrafter"/>
</dbReference>
<dbReference type="InterPro" id="IPR010982">
    <property type="entry name" value="Lambda_DNA-bd_dom_sf"/>
</dbReference>
<evidence type="ECO:0000259" key="4">
    <source>
        <dbReference type="PROSITE" id="PS50943"/>
    </source>
</evidence>
<evidence type="ECO:0000256" key="1">
    <source>
        <dbReference type="ARBA" id="ARBA00023015"/>
    </source>
</evidence>
<dbReference type="Pfam" id="PF01381">
    <property type="entry name" value="HTH_3"/>
    <property type="match status" value="1"/>
</dbReference>
<dbReference type="InterPro" id="IPR050807">
    <property type="entry name" value="TransReg_Diox_bact_type"/>
</dbReference>
<dbReference type="KEGG" id="spph:KFK14_22225"/>
<feature type="domain" description="HTH cro/C1-type" evidence="4">
    <location>
        <begin position="13"/>
        <end position="67"/>
    </location>
</feature>
<organism evidence="5 6">
    <name type="scientific">Sphingobium phenoxybenzoativorans</name>
    <dbReference type="NCBI Taxonomy" id="1592790"/>
    <lineage>
        <taxon>Bacteria</taxon>
        <taxon>Pseudomonadati</taxon>
        <taxon>Pseudomonadota</taxon>
        <taxon>Alphaproteobacteria</taxon>
        <taxon>Sphingomonadales</taxon>
        <taxon>Sphingomonadaceae</taxon>
        <taxon>Sphingobium</taxon>
    </lineage>
</organism>
<evidence type="ECO:0000256" key="2">
    <source>
        <dbReference type="ARBA" id="ARBA00023125"/>
    </source>
</evidence>
<reference evidence="5" key="1">
    <citation type="submission" date="2021-04" db="EMBL/GenBank/DDBJ databases">
        <title>Isolation of p-tert-butylphenol degrading bacteria Sphingobium phenoxybenzoativorans Tas13 from active sludge.</title>
        <authorList>
            <person name="Li Y."/>
        </authorList>
    </citation>
    <scope>NUCLEOTIDE SEQUENCE</scope>
    <source>
        <strain evidence="5">Tas13</strain>
    </source>
</reference>
<dbReference type="Proteomes" id="UP000681425">
    <property type="component" value="Chromosome"/>
</dbReference>
<evidence type="ECO:0000313" key="6">
    <source>
        <dbReference type="Proteomes" id="UP000681425"/>
    </source>
</evidence>
<dbReference type="RefSeq" id="WP_212609163.1">
    <property type="nucleotide sequence ID" value="NZ_CP073910.1"/>
</dbReference>
<dbReference type="CDD" id="cd00093">
    <property type="entry name" value="HTH_XRE"/>
    <property type="match status" value="1"/>
</dbReference>
<evidence type="ECO:0000256" key="3">
    <source>
        <dbReference type="ARBA" id="ARBA00023163"/>
    </source>
</evidence>
<keyword evidence="2" id="KW-0238">DNA-binding</keyword>
<keyword evidence="6" id="KW-1185">Reference proteome</keyword>
<gene>
    <name evidence="5" type="ORF">KFK14_22225</name>
</gene>
<dbReference type="PANTHER" id="PTHR46797:SF23">
    <property type="entry name" value="HTH-TYPE TRANSCRIPTIONAL REGULATOR SUTR"/>
    <property type="match status" value="1"/>
</dbReference>
<dbReference type="SMART" id="SM00530">
    <property type="entry name" value="HTH_XRE"/>
    <property type="match status" value="1"/>
</dbReference>
<protein>
    <submittedName>
        <fullName evidence="5">Helix-turn-helix transcriptional regulator</fullName>
    </submittedName>
</protein>
<accession>A0A975Q170</accession>
<dbReference type="Gene3D" id="1.10.260.40">
    <property type="entry name" value="lambda repressor-like DNA-binding domains"/>
    <property type="match status" value="1"/>
</dbReference>
<dbReference type="AlphaFoldDB" id="A0A975Q170"/>
<dbReference type="PROSITE" id="PS50943">
    <property type="entry name" value="HTH_CROC1"/>
    <property type="match status" value="1"/>
</dbReference>
<keyword evidence="1" id="KW-0805">Transcription regulation</keyword>